<gene>
    <name evidence="8" type="ORF">E4680_11400</name>
</gene>
<evidence type="ECO:0000256" key="5">
    <source>
        <dbReference type="ARBA" id="ARBA00022705"/>
    </source>
</evidence>
<dbReference type="InterPro" id="IPR001098">
    <property type="entry name" value="DNA-dir_DNA_pol_A_palm_dom"/>
</dbReference>
<dbReference type="GO" id="GO:0006302">
    <property type="term" value="P:double-strand break repair"/>
    <property type="evidence" value="ECO:0007669"/>
    <property type="project" value="TreeGrafter"/>
</dbReference>
<keyword evidence="5" id="KW-0235">DNA replication</keyword>
<evidence type="ECO:0000256" key="3">
    <source>
        <dbReference type="ARBA" id="ARBA00012417"/>
    </source>
</evidence>
<dbReference type="GO" id="GO:0003677">
    <property type="term" value="F:DNA binding"/>
    <property type="evidence" value="ECO:0007669"/>
    <property type="project" value="InterPro"/>
</dbReference>
<evidence type="ECO:0000256" key="2">
    <source>
        <dbReference type="ARBA" id="ARBA00011541"/>
    </source>
</evidence>
<dbReference type="PANTHER" id="PTHR10133">
    <property type="entry name" value="DNA POLYMERASE I"/>
    <property type="match status" value="1"/>
</dbReference>
<dbReference type="OrthoDB" id="4414061at2"/>
<accession>A0A4Z0F610</accession>
<feature type="domain" description="DNA-directed DNA polymerase family A palm" evidence="7">
    <location>
        <begin position="466"/>
        <end position="682"/>
    </location>
</feature>
<dbReference type="EC" id="2.7.7.7" evidence="3"/>
<dbReference type="InterPro" id="IPR036397">
    <property type="entry name" value="RNaseH_sf"/>
</dbReference>
<dbReference type="PRINTS" id="PR00868">
    <property type="entry name" value="DNAPOLI"/>
</dbReference>
<dbReference type="Pfam" id="PF01612">
    <property type="entry name" value="DNA_pol_A_exo1"/>
    <property type="match status" value="1"/>
</dbReference>
<dbReference type="PANTHER" id="PTHR10133:SF27">
    <property type="entry name" value="DNA POLYMERASE NU"/>
    <property type="match status" value="1"/>
</dbReference>
<dbReference type="Pfam" id="PF00476">
    <property type="entry name" value="DNA_pol_A"/>
    <property type="match status" value="1"/>
</dbReference>
<dbReference type="RefSeq" id="WP_135282545.1">
    <property type="nucleotide sequence ID" value="NZ_SRIO01000017.1"/>
</dbReference>
<dbReference type="GO" id="GO:0003887">
    <property type="term" value="F:DNA-directed DNA polymerase activity"/>
    <property type="evidence" value="ECO:0007669"/>
    <property type="project" value="UniProtKB-EC"/>
</dbReference>
<organism evidence="8 9">
    <name type="scientific">Candidatus Macondimonas diazotrophica</name>
    <dbReference type="NCBI Taxonomy" id="2305248"/>
    <lineage>
        <taxon>Bacteria</taxon>
        <taxon>Pseudomonadati</taxon>
        <taxon>Pseudomonadota</taxon>
        <taxon>Gammaproteobacteria</taxon>
        <taxon>Chromatiales</taxon>
        <taxon>Ectothiorhodospiraceae</taxon>
        <taxon>Candidatus Macondimonas</taxon>
    </lineage>
</organism>
<dbReference type="InterPro" id="IPR043502">
    <property type="entry name" value="DNA/RNA_pol_sf"/>
</dbReference>
<comment type="caution">
    <text evidence="8">The sequence shown here is derived from an EMBL/GenBank/DDBJ whole genome shotgun (WGS) entry which is preliminary data.</text>
</comment>
<dbReference type="GO" id="GO:0008408">
    <property type="term" value="F:3'-5' exonuclease activity"/>
    <property type="evidence" value="ECO:0007669"/>
    <property type="project" value="InterPro"/>
</dbReference>
<proteinExistence type="inferred from homology"/>
<keyword evidence="9" id="KW-1185">Reference proteome</keyword>
<evidence type="ECO:0000313" key="8">
    <source>
        <dbReference type="EMBL" id="TFZ81668.1"/>
    </source>
</evidence>
<evidence type="ECO:0000259" key="7">
    <source>
        <dbReference type="SMART" id="SM00482"/>
    </source>
</evidence>
<comment type="subunit">
    <text evidence="2">Single-chain monomer with multiple functions.</text>
</comment>
<dbReference type="Gene3D" id="1.20.1060.10">
    <property type="entry name" value="Taq DNA Polymerase, Chain T, domain 4"/>
    <property type="match status" value="1"/>
</dbReference>
<dbReference type="Gene3D" id="1.10.150.20">
    <property type="entry name" value="5' to 3' exonuclease, C-terminal subdomain"/>
    <property type="match status" value="1"/>
</dbReference>
<dbReference type="SMART" id="SM00482">
    <property type="entry name" value="POLAc"/>
    <property type="match status" value="1"/>
</dbReference>
<dbReference type="InterPro" id="IPR002562">
    <property type="entry name" value="3'-5'_exonuclease_dom"/>
</dbReference>
<comment type="catalytic activity">
    <reaction evidence="6">
        <text>DNA(n) + a 2'-deoxyribonucleoside 5'-triphosphate = DNA(n+1) + diphosphate</text>
        <dbReference type="Rhea" id="RHEA:22508"/>
        <dbReference type="Rhea" id="RHEA-COMP:17339"/>
        <dbReference type="Rhea" id="RHEA-COMP:17340"/>
        <dbReference type="ChEBI" id="CHEBI:33019"/>
        <dbReference type="ChEBI" id="CHEBI:61560"/>
        <dbReference type="ChEBI" id="CHEBI:173112"/>
        <dbReference type="EC" id="2.7.7.7"/>
    </reaction>
</comment>
<dbReference type="EMBL" id="SRIO01000017">
    <property type="protein sequence ID" value="TFZ81668.1"/>
    <property type="molecule type" value="Genomic_DNA"/>
</dbReference>
<dbReference type="SUPFAM" id="SSF53098">
    <property type="entry name" value="Ribonuclease H-like"/>
    <property type="match status" value="1"/>
</dbReference>
<evidence type="ECO:0000256" key="6">
    <source>
        <dbReference type="ARBA" id="ARBA00049244"/>
    </source>
</evidence>
<dbReference type="GO" id="GO:0006261">
    <property type="term" value="P:DNA-templated DNA replication"/>
    <property type="evidence" value="ECO:0007669"/>
    <property type="project" value="InterPro"/>
</dbReference>
<dbReference type="AlphaFoldDB" id="A0A4Z0F610"/>
<dbReference type="Gene3D" id="3.30.70.370">
    <property type="match status" value="1"/>
</dbReference>
<protein>
    <recommendedName>
        <fullName evidence="4">DNA polymerase I</fullName>
        <ecNumber evidence="3">2.7.7.7</ecNumber>
    </recommendedName>
</protein>
<dbReference type="InterPro" id="IPR002298">
    <property type="entry name" value="DNA_polymerase_A"/>
</dbReference>
<evidence type="ECO:0000256" key="1">
    <source>
        <dbReference type="ARBA" id="ARBA00007705"/>
    </source>
</evidence>
<dbReference type="Gene3D" id="3.30.420.10">
    <property type="entry name" value="Ribonuclease H-like superfamily/Ribonuclease H"/>
    <property type="match status" value="1"/>
</dbReference>
<sequence>MNRPEGIVIVITEDDTPYVSRLFPALQGVAVRVLKKPITTLSELILPLQKAGIKHVISTRPDLLMKLVPAGVRRVAKIDNYAGSIIEHEGIEFLFIHPLKQLVTVPYGEFLASRYISKFVAPATWPSSSKLIWQTIKTEADYEEALSWLRHSDLIGVDIETVSKPKLAMTMVGYCGIDLASNTSKAFVLPIDSMEAVYKMRRLNTLDPPKVMQNGKYDAAWFFKYGAPLHGWYFDTANMLHAWYSELPKDLGSVSAFFVRNSMYWKDLASGNKEDQYKYNALDTWATVDSAVAWLQEAPDWAVQNYLHKFPMNFPSHMCEMRGIARDEAKLREVAQIEQEEQDAILAKLQRAAGTPKFNPSSPKQVLALLHILGHKGLKSSAEADLKEAMLKHPLTAYFAEAILEYRGRRKLSSTYLKTGSEASEYKGRILYSINPHGTDTGRNSSAAHHFWCGLQIQNIPAAGPVKSTLVADPGFELWEADYSQAEDRGVAYKSGDPELLRIFESGQDSHTVKASMFFGMPVEEVNAPVRKLGKRINHGANYNMGAAVLAQTMGTVALLEAKKLLNLPARMSVLDVAAYLLNLYELKFRVVKTDYYNSIKKEVRVSKKLVGDTGWVRYCFSDPYKSKRALNMYIAHVTQSLIAMLLDRAFLAAFKELGNNPDFKLLAQIHDSIFFQVRKGHDHLAHRVKELMTNTIPVRDCFGTLRNMTIPVDLKKLGNSWGGDDV</sequence>
<comment type="similarity">
    <text evidence="1">Belongs to the DNA polymerase type-A family.</text>
</comment>
<dbReference type="SUPFAM" id="SSF56672">
    <property type="entry name" value="DNA/RNA polymerases"/>
    <property type="match status" value="1"/>
</dbReference>
<evidence type="ECO:0000313" key="9">
    <source>
        <dbReference type="Proteomes" id="UP000297890"/>
    </source>
</evidence>
<dbReference type="InterPro" id="IPR012337">
    <property type="entry name" value="RNaseH-like_sf"/>
</dbReference>
<evidence type="ECO:0000256" key="4">
    <source>
        <dbReference type="ARBA" id="ARBA00020311"/>
    </source>
</evidence>
<dbReference type="Proteomes" id="UP000297890">
    <property type="component" value="Unassembled WGS sequence"/>
</dbReference>
<reference evidence="8 9" key="1">
    <citation type="journal article" date="2019" name="ISME J.">
        <title>Candidatus Macondimonas diazotrophica, a novel gammaproteobacterial genus dominating crude-oil-contaminated coastal sediments.</title>
        <authorList>
            <person name="Karthikeyan S."/>
            <person name="Konstantinidis K."/>
        </authorList>
    </citation>
    <scope>NUCLEOTIDE SEQUENCE [LARGE SCALE GENOMIC DNA]</scope>
    <source>
        <strain evidence="8 9">KTK01</strain>
    </source>
</reference>
<name>A0A4Z0F610_9GAMM</name>